<sequence length="162" mass="17169">MSSNDPNNPYGAPQQPAYGEQPQYGQQPAYGEQPQYGQQPAYGEQPQYGQQPAYGEQPQYGQPVAYQAPGYGYQNTAPTNTLAIITIIAAFVMPIAGIICGHISMRQIAQTGEQGNGLAKAGLILSYVFTGLAVLAILFYIIVVVLILGAAGAASTYDPSSY</sequence>
<reference evidence="4 5" key="1">
    <citation type="submission" date="2023-05" db="EMBL/GenBank/DDBJ databases">
        <title>Lithophilousrod everest ZFBP1038 complete genpme.</title>
        <authorList>
            <person name="Tian M."/>
        </authorList>
    </citation>
    <scope>NUCLEOTIDE SEQUENCE [LARGE SCALE GENOMIC DNA]</scope>
    <source>
        <strain evidence="4 5">ZFBP1038</strain>
    </source>
</reference>
<keyword evidence="2" id="KW-0472">Membrane</keyword>
<feature type="domain" description="DUF4190" evidence="3">
    <location>
        <begin position="83"/>
        <end position="136"/>
    </location>
</feature>
<protein>
    <submittedName>
        <fullName evidence="4">DUF4190 domain-containing protein</fullName>
    </submittedName>
</protein>
<keyword evidence="2" id="KW-1133">Transmembrane helix</keyword>
<organism evidence="4 5">
    <name type="scientific">Saxibacter everestensis</name>
    <dbReference type="NCBI Taxonomy" id="2909229"/>
    <lineage>
        <taxon>Bacteria</taxon>
        <taxon>Bacillati</taxon>
        <taxon>Actinomycetota</taxon>
        <taxon>Actinomycetes</taxon>
        <taxon>Micrococcales</taxon>
        <taxon>Brevibacteriaceae</taxon>
        <taxon>Saxibacter</taxon>
    </lineage>
</organism>
<evidence type="ECO:0000256" key="2">
    <source>
        <dbReference type="SAM" id="Phobius"/>
    </source>
</evidence>
<gene>
    <name evidence="4" type="ORF">LWF01_03495</name>
</gene>
<dbReference type="Proteomes" id="UP001209083">
    <property type="component" value="Chromosome"/>
</dbReference>
<feature type="transmembrane region" description="Helical" evidence="2">
    <location>
        <begin position="82"/>
        <end position="103"/>
    </location>
</feature>
<evidence type="ECO:0000313" key="4">
    <source>
        <dbReference type="EMBL" id="WGW12851.1"/>
    </source>
</evidence>
<dbReference type="RefSeq" id="WP_349639657.1">
    <property type="nucleotide sequence ID" value="NZ_CP090958.1"/>
</dbReference>
<dbReference type="InterPro" id="IPR025241">
    <property type="entry name" value="DUF4190"/>
</dbReference>
<feature type="region of interest" description="Disordered" evidence="1">
    <location>
        <begin position="1"/>
        <end position="54"/>
    </location>
</feature>
<dbReference type="Pfam" id="PF13828">
    <property type="entry name" value="DUF4190"/>
    <property type="match status" value="1"/>
</dbReference>
<evidence type="ECO:0000313" key="5">
    <source>
        <dbReference type="Proteomes" id="UP001209083"/>
    </source>
</evidence>
<accession>A0ABY8QXA8</accession>
<keyword evidence="5" id="KW-1185">Reference proteome</keyword>
<evidence type="ECO:0000256" key="1">
    <source>
        <dbReference type="SAM" id="MobiDB-lite"/>
    </source>
</evidence>
<feature type="transmembrane region" description="Helical" evidence="2">
    <location>
        <begin position="124"/>
        <end position="154"/>
    </location>
</feature>
<keyword evidence="2" id="KW-0812">Transmembrane</keyword>
<proteinExistence type="predicted"/>
<evidence type="ECO:0000259" key="3">
    <source>
        <dbReference type="Pfam" id="PF13828"/>
    </source>
</evidence>
<name>A0ABY8QXA8_9MICO</name>
<dbReference type="EMBL" id="CP090958">
    <property type="protein sequence ID" value="WGW12851.1"/>
    <property type="molecule type" value="Genomic_DNA"/>
</dbReference>